<comment type="caution">
    <text evidence="2">The sequence shown here is derived from an EMBL/GenBank/DDBJ whole genome shotgun (WGS) entry which is preliminary data.</text>
</comment>
<dbReference type="AlphaFoldDB" id="A0A2B7XUE0"/>
<keyword evidence="1" id="KW-0732">Signal</keyword>
<name>A0A2B7XUE0_POLH7</name>
<evidence type="ECO:0000256" key="1">
    <source>
        <dbReference type="SAM" id="SignalP"/>
    </source>
</evidence>
<dbReference type="OrthoDB" id="3775566at2759"/>
<evidence type="ECO:0000313" key="3">
    <source>
        <dbReference type="Proteomes" id="UP000224634"/>
    </source>
</evidence>
<sequence>MLSVHFLSTLLISFTTLAASQPDYIEAIRGPGIILAVPSEDLTSANPVDAVGCLNDNGRLIAAASTDRSACAIFDHADEYDTFVSGWWTKSGNCSFLDPSQEFNTDSHYGSRDNAFHCTKGVDIGDDLFIHFYTLGSWFDLPVLCNGNLNCYYDAKKIPSKGEALPIWPYRWGSQQMGITPGHTQYVWMFQKVGST</sequence>
<feature type="signal peptide" evidence="1">
    <location>
        <begin position="1"/>
        <end position="20"/>
    </location>
</feature>
<dbReference type="EMBL" id="PDNA01000120">
    <property type="protein sequence ID" value="PGH12252.1"/>
    <property type="molecule type" value="Genomic_DNA"/>
</dbReference>
<evidence type="ECO:0008006" key="4">
    <source>
        <dbReference type="Google" id="ProtNLM"/>
    </source>
</evidence>
<protein>
    <recommendedName>
        <fullName evidence="4">Ecp2 effector protein domain-containing protein</fullName>
    </recommendedName>
</protein>
<proteinExistence type="predicted"/>
<reference evidence="2 3" key="1">
    <citation type="submission" date="2017-10" db="EMBL/GenBank/DDBJ databases">
        <title>Comparative genomics in systemic dimorphic fungi from Ajellomycetaceae.</title>
        <authorList>
            <person name="Munoz J.F."/>
            <person name="Mcewen J.G."/>
            <person name="Clay O.K."/>
            <person name="Cuomo C.A."/>
        </authorList>
    </citation>
    <scope>NUCLEOTIDE SEQUENCE [LARGE SCALE GENOMIC DNA]</scope>
    <source>
        <strain evidence="2 3">UAMH7299</strain>
    </source>
</reference>
<feature type="chain" id="PRO_5012360674" description="Ecp2 effector protein domain-containing protein" evidence="1">
    <location>
        <begin position="21"/>
        <end position="196"/>
    </location>
</feature>
<accession>A0A2B7XUE0</accession>
<organism evidence="2 3">
    <name type="scientific">Polytolypa hystricis (strain UAMH7299)</name>
    <dbReference type="NCBI Taxonomy" id="1447883"/>
    <lineage>
        <taxon>Eukaryota</taxon>
        <taxon>Fungi</taxon>
        <taxon>Dikarya</taxon>
        <taxon>Ascomycota</taxon>
        <taxon>Pezizomycotina</taxon>
        <taxon>Eurotiomycetes</taxon>
        <taxon>Eurotiomycetidae</taxon>
        <taxon>Onygenales</taxon>
        <taxon>Onygenales incertae sedis</taxon>
        <taxon>Polytolypa</taxon>
    </lineage>
</organism>
<keyword evidence="3" id="KW-1185">Reference proteome</keyword>
<gene>
    <name evidence="2" type="ORF">AJ80_06766</name>
</gene>
<evidence type="ECO:0000313" key="2">
    <source>
        <dbReference type="EMBL" id="PGH12252.1"/>
    </source>
</evidence>
<dbReference type="Proteomes" id="UP000224634">
    <property type="component" value="Unassembled WGS sequence"/>
</dbReference>